<evidence type="ECO:0000256" key="1">
    <source>
        <dbReference type="SAM" id="MobiDB-lite"/>
    </source>
</evidence>
<organism evidence="2">
    <name type="scientific">Candidatus Kentrum sp. DK</name>
    <dbReference type="NCBI Taxonomy" id="2126562"/>
    <lineage>
        <taxon>Bacteria</taxon>
        <taxon>Pseudomonadati</taxon>
        <taxon>Pseudomonadota</taxon>
        <taxon>Gammaproteobacteria</taxon>
        <taxon>Candidatus Kentrum</taxon>
    </lineage>
</organism>
<evidence type="ECO:0000313" key="2">
    <source>
        <dbReference type="EMBL" id="VFJ57241.1"/>
    </source>
</evidence>
<name>A0A450STF7_9GAMM</name>
<feature type="region of interest" description="Disordered" evidence="1">
    <location>
        <begin position="22"/>
        <end position="64"/>
    </location>
</feature>
<sequence>MDGMLLPMNFRKTAIALQPTPNIRAGVPSSEEELHSDPNKRLPPGRFPMDHKATGTGDKNTFARFTKSRHPPVTEILALG</sequence>
<reference evidence="2" key="1">
    <citation type="submission" date="2019-02" db="EMBL/GenBank/DDBJ databases">
        <authorList>
            <person name="Gruber-Vodicka R. H."/>
            <person name="Seah K. B. B."/>
        </authorList>
    </citation>
    <scope>NUCLEOTIDE SEQUENCE</scope>
    <source>
        <strain evidence="2">BECK_DK161</strain>
    </source>
</reference>
<proteinExistence type="predicted"/>
<dbReference type="EMBL" id="CAADEY010000058">
    <property type="protein sequence ID" value="VFJ57241.1"/>
    <property type="molecule type" value="Genomic_DNA"/>
</dbReference>
<gene>
    <name evidence="2" type="ORF">BECKDK2373C_GA0170839_105821</name>
</gene>
<dbReference type="AlphaFoldDB" id="A0A450STF7"/>
<accession>A0A450STF7</accession>
<protein>
    <submittedName>
        <fullName evidence="2">Uncharacterized protein</fullName>
    </submittedName>
</protein>